<name>A0A1I7WT74_HETBA</name>
<proteinExistence type="predicted"/>
<dbReference type="WBParaSite" id="Hba_08363">
    <property type="protein sequence ID" value="Hba_08363"/>
    <property type="gene ID" value="Hba_08363"/>
</dbReference>
<keyword evidence="1" id="KW-1185">Reference proteome</keyword>
<evidence type="ECO:0000313" key="2">
    <source>
        <dbReference type="WBParaSite" id="Hba_08363"/>
    </source>
</evidence>
<protein>
    <submittedName>
        <fullName evidence="2">THAP-type domain-containing protein</fullName>
    </submittedName>
</protein>
<sequence>MHGMNAPEQTPAIPIAAPMLPLTRASPVCTDAIRDPLITYRNLLHYDCVKVTNERNRYFSIFIKRRDRKQCWKRGDRVMALCTDIHGSSSQTSCTILHRLIYFDYSKSLIATCKSLYSYCDCVQSELVL</sequence>
<evidence type="ECO:0000313" key="1">
    <source>
        <dbReference type="Proteomes" id="UP000095283"/>
    </source>
</evidence>
<dbReference type="Proteomes" id="UP000095283">
    <property type="component" value="Unplaced"/>
</dbReference>
<organism evidence="1 2">
    <name type="scientific">Heterorhabditis bacteriophora</name>
    <name type="common">Entomopathogenic nematode worm</name>
    <dbReference type="NCBI Taxonomy" id="37862"/>
    <lineage>
        <taxon>Eukaryota</taxon>
        <taxon>Metazoa</taxon>
        <taxon>Ecdysozoa</taxon>
        <taxon>Nematoda</taxon>
        <taxon>Chromadorea</taxon>
        <taxon>Rhabditida</taxon>
        <taxon>Rhabditina</taxon>
        <taxon>Rhabditomorpha</taxon>
        <taxon>Strongyloidea</taxon>
        <taxon>Heterorhabditidae</taxon>
        <taxon>Heterorhabditis</taxon>
    </lineage>
</organism>
<reference evidence="2" key="1">
    <citation type="submission" date="2016-11" db="UniProtKB">
        <authorList>
            <consortium name="WormBaseParasite"/>
        </authorList>
    </citation>
    <scope>IDENTIFICATION</scope>
</reference>
<dbReference type="AlphaFoldDB" id="A0A1I7WT74"/>
<accession>A0A1I7WT74</accession>